<dbReference type="CDD" id="cd04047">
    <property type="entry name" value="C2B_Copine"/>
    <property type="match status" value="1"/>
</dbReference>
<organism evidence="3 4">
    <name type="scientific">Heligmosomoides polygyrus</name>
    <name type="common">Parasitic roundworm</name>
    <dbReference type="NCBI Taxonomy" id="6339"/>
    <lineage>
        <taxon>Eukaryota</taxon>
        <taxon>Metazoa</taxon>
        <taxon>Ecdysozoa</taxon>
        <taxon>Nematoda</taxon>
        <taxon>Chromadorea</taxon>
        <taxon>Rhabditida</taxon>
        <taxon>Rhabditina</taxon>
        <taxon>Rhabditomorpha</taxon>
        <taxon>Strongyloidea</taxon>
        <taxon>Heligmosomidae</taxon>
        <taxon>Heligmosomoides</taxon>
    </lineage>
</organism>
<dbReference type="Pfam" id="PF00168">
    <property type="entry name" value="C2"/>
    <property type="match status" value="2"/>
</dbReference>
<dbReference type="InterPro" id="IPR000008">
    <property type="entry name" value="C2_dom"/>
</dbReference>
<dbReference type="InterPro" id="IPR037768">
    <property type="entry name" value="C2B_Copine"/>
</dbReference>
<dbReference type="PANTHER" id="PTHR10857">
    <property type="entry name" value="COPINE"/>
    <property type="match status" value="1"/>
</dbReference>
<evidence type="ECO:0000313" key="4">
    <source>
        <dbReference type="WBParaSite" id="HPBE_0001100201-mRNA-1"/>
    </source>
</evidence>
<dbReference type="GO" id="GO:0071277">
    <property type="term" value="P:cellular response to calcium ion"/>
    <property type="evidence" value="ECO:0007669"/>
    <property type="project" value="TreeGrafter"/>
</dbReference>
<keyword evidence="3" id="KW-1185">Reference proteome</keyword>
<sequence>MAHVPCARVFLRVEVSSLQDPFTKCNPICVVHHLTALSDGSGTWVEVGRTEVVWNVVSPEFARRIPCDYFFEQRQKLRFEIYDVDSDTDQHGLSDAKLLGSMECYLSEIISTRRGLCDLNGTIAVSAEEAEELSVGDAEFHVRAEKLDRKELFGNPDPFLKIYRILDDNGRQLIYQSEYIKRTVNPMWRIFRINLQMLCGGDKKK</sequence>
<accession>A0A183FSQ0</accession>
<dbReference type="Gene3D" id="2.60.40.150">
    <property type="entry name" value="C2 domain"/>
    <property type="match status" value="2"/>
</dbReference>
<gene>
    <name evidence="2" type="ORF">HPBE_LOCUS11003</name>
</gene>
<dbReference type="GO" id="GO:0005886">
    <property type="term" value="C:plasma membrane"/>
    <property type="evidence" value="ECO:0007669"/>
    <property type="project" value="TreeGrafter"/>
</dbReference>
<reference evidence="2 3" key="1">
    <citation type="submission" date="2018-11" db="EMBL/GenBank/DDBJ databases">
        <authorList>
            <consortium name="Pathogen Informatics"/>
        </authorList>
    </citation>
    <scope>NUCLEOTIDE SEQUENCE [LARGE SCALE GENOMIC DNA]</scope>
</reference>
<dbReference type="InterPro" id="IPR035892">
    <property type="entry name" value="C2_domain_sf"/>
</dbReference>
<dbReference type="CDD" id="cd04048">
    <property type="entry name" value="C2A_Copine"/>
    <property type="match status" value="1"/>
</dbReference>
<feature type="domain" description="C2" evidence="1">
    <location>
        <begin position="1"/>
        <end position="119"/>
    </location>
</feature>
<evidence type="ECO:0000313" key="2">
    <source>
        <dbReference type="EMBL" id="VDO87100.1"/>
    </source>
</evidence>
<protein>
    <submittedName>
        <fullName evidence="4">C2 domain-containing protein</fullName>
    </submittedName>
</protein>
<dbReference type="InterPro" id="IPR045052">
    <property type="entry name" value="Copine"/>
</dbReference>
<dbReference type="WBParaSite" id="HPBE_0001100201-mRNA-1">
    <property type="protein sequence ID" value="HPBE_0001100201-mRNA-1"/>
    <property type="gene ID" value="HPBE_0001100201"/>
</dbReference>
<dbReference type="Proteomes" id="UP000050761">
    <property type="component" value="Unassembled WGS sequence"/>
</dbReference>
<proteinExistence type="predicted"/>
<accession>A0A3P7YGG9</accession>
<dbReference type="GO" id="GO:0005544">
    <property type="term" value="F:calcium-dependent phospholipid binding"/>
    <property type="evidence" value="ECO:0007669"/>
    <property type="project" value="InterPro"/>
</dbReference>
<dbReference type="SUPFAM" id="SSF49562">
    <property type="entry name" value="C2 domain (Calcium/lipid-binding domain, CaLB)"/>
    <property type="match status" value="2"/>
</dbReference>
<reference evidence="4" key="2">
    <citation type="submission" date="2019-09" db="UniProtKB">
        <authorList>
            <consortium name="WormBaseParasite"/>
        </authorList>
    </citation>
    <scope>IDENTIFICATION</scope>
</reference>
<dbReference type="EMBL" id="UZAH01026949">
    <property type="protein sequence ID" value="VDO87100.1"/>
    <property type="molecule type" value="Genomic_DNA"/>
</dbReference>
<name>A0A183FSQ0_HELPZ</name>
<dbReference type="OrthoDB" id="5855668at2759"/>
<evidence type="ECO:0000259" key="1">
    <source>
        <dbReference type="PROSITE" id="PS50004"/>
    </source>
</evidence>
<dbReference type="PANTHER" id="PTHR10857:SF106">
    <property type="entry name" value="C2 DOMAIN-CONTAINING PROTEIN"/>
    <property type="match status" value="1"/>
</dbReference>
<dbReference type="PROSITE" id="PS50004">
    <property type="entry name" value="C2"/>
    <property type="match status" value="1"/>
</dbReference>
<dbReference type="AlphaFoldDB" id="A0A183FSQ0"/>
<evidence type="ECO:0000313" key="3">
    <source>
        <dbReference type="Proteomes" id="UP000050761"/>
    </source>
</evidence>